<dbReference type="SUPFAM" id="SSF51445">
    <property type="entry name" value="(Trans)glycosidases"/>
    <property type="match status" value="1"/>
</dbReference>
<dbReference type="InterPro" id="IPR017853">
    <property type="entry name" value="GH"/>
</dbReference>
<gene>
    <name evidence="8" type="ORF">ACFPJ6_10290</name>
</gene>
<name>A0ABW0GQF9_9MICO</name>
<feature type="domain" description="GH26" evidence="7">
    <location>
        <begin position="95"/>
        <end position="387"/>
    </location>
</feature>
<feature type="compositionally biased region" description="Pro residues" evidence="5">
    <location>
        <begin position="88"/>
        <end position="108"/>
    </location>
</feature>
<dbReference type="PANTHER" id="PTHR40079:SF4">
    <property type="entry name" value="GH26 DOMAIN-CONTAINING PROTEIN-RELATED"/>
    <property type="match status" value="1"/>
</dbReference>
<reference evidence="9" key="1">
    <citation type="journal article" date="2019" name="Int. J. Syst. Evol. Microbiol.">
        <title>The Global Catalogue of Microorganisms (GCM) 10K type strain sequencing project: providing services to taxonomists for standard genome sequencing and annotation.</title>
        <authorList>
            <consortium name="The Broad Institute Genomics Platform"/>
            <consortium name="The Broad Institute Genome Sequencing Center for Infectious Disease"/>
            <person name="Wu L."/>
            <person name="Ma J."/>
        </authorList>
    </citation>
    <scope>NUCLEOTIDE SEQUENCE [LARGE SCALE GENOMIC DNA]</scope>
    <source>
        <strain evidence="9">CCUG 43114</strain>
    </source>
</reference>
<evidence type="ECO:0000313" key="8">
    <source>
        <dbReference type="EMBL" id="MFC5381181.1"/>
    </source>
</evidence>
<evidence type="ECO:0000256" key="1">
    <source>
        <dbReference type="ARBA" id="ARBA00007754"/>
    </source>
</evidence>
<dbReference type="PROSITE" id="PS51764">
    <property type="entry name" value="GH26"/>
    <property type="match status" value="1"/>
</dbReference>
<dbReference type="InterPro" id="IPR022790">
    <property type="entry name" value="GH26_dom"/>
</dbReference>
<keyword evidence="2 4" id="KW-0378">Hydrolase</keyword>
<dbReference type="Pfam" id="PF02156">
    <property type="entry name" value="Glyco_hydro_26"/>
    <property type="match status" value="1"/>
</dbReference>
<sequence length="396" mass="41626">MPQSHPSRSRAPGGPRVGVTLLLAVVTVVVTLVATPLTGTLLTSAEAARRLPGATRTAAGGATAATGATEWTTRAVRTTTSVGRKRPAPSPTPSPTPTPTPSPTPTPGPTRMAFGVSVPGGPTAHAELDEVARLVGEQPGIVLSYVDFTRPLPVAELDAVRARGAVPVVTWEPWAAGAGVAQPTYSLARIAGGDHDAHIRAFARDLAAWTTANRQGVRLRFAHEMNGDWYPWAEQVNGNRSGDYVRAWRHVHTLVEASGADVEWVWSPNVPYPGSAPVAGLYPGSAYVDVVALDGYNWGTSQSWSSWQQPQELLGPGLAELRAVAPGTPVLVAETASAEQGGDKAAWAAELVRYLDAQPDVVGLVWFSHDKEADWRIDSSPAVPTALRAALAARQG</sequence>
<protein>
    <submittedName>
        <fullName evidence="8">Glycoside hydrolase family 26 protein</fullName>
    </submittedName>
</protein>
<dbReference type="PANTHER" id="PTHR40079">
    <property type="entry name" value="MANNAN ENDO-1,4-BETA-MANNOSIDASE E-RELATED"/>
    <property type="match status" value="1"/>
</dbReference>
<keyword evidence="9" id="KW-1185">Reference proteome</keyword>
<dbReference type="Proteomes" id="UP001596122">
    <property type="component" value="Unassembled WGS sequence"/>
</dbReference>
<feature type="region of interest" description="Disordered" evidence="5">
    <location>
        <begin position="53"/>
        <end position="121"/>
    </location>
</feature>
<feature type="active site" description="Proton donor" evidence="4">
    <location>
        <position position="224"/>
    </location>
</feature>
<dbReference type="GO" id="GO:0016787">
    <property type="term" value="F:hydrolase activity"/>
    <property type="evidence" value="ECO:0007669"/>
    <property type="project" value="UniProtKB-KW"/>
</dbReference>
<evidence type="ECO:0000259" key="7">
    <source>
        <dbReference type="PROSITE" id="PS51764"/>
    </source>
</evidence>
<evidence type="ECO:0000256" key="2">
    <source>
        <dbReference type="ARBA" id="ARBA00022801"/>
    </source>
</evidence>
<comment type="similarity">
    <text evidence="1 4">Belongs to the glycosyl hydrolase 26 family.</text>
</comment>
<accession>A0ABW0GQF9</accession>
<evidence type="ECO:0000256" key="3">
    <source>
        <dbReference type="ARBA" id="ARBA00023295"/>
    </source>
</evidence>
<evidence type="ECO:0000256" key="5">
    <source>
        <dbReference type="SAM" id="MobiDB-lite"/>
    </source>
</evidence>
<comment type="caution">
    <text evidence="8">The sequence shown here is derived from an EMBL/GenBank/DDBJ whole genome shotgun (WGS) entry which is preliminary data.</text>
</comment>
<keyword evidence="6" id="KW-0472">Membrane</keyword>
<keyword evidence="3 4" id="KW-0326">Glycosidase</keyword>
<keyword evidence="6" id="KW-0812">Transmembrane</keyword>
<keyword evidence="6" id="KW-1133">Transmembrane helix</keyword>
<evidence type="ECO:0000256" key="4">
    <source>
        <dbReference type="PROSITE-ProRule" id="PRU01100"/>
    </source>
</evidence>
<evidence type="ECO:0000313" key="9">
    <source>
        <dbReference type="Proteomes" id="UP001596122"/>
    </source>
</evidence>
<dbReference type="EMBL" id="JBHSLD010000009">
    <property type="protein sequence ID" value="MFC5381181.1"/>
    <property type="molecule type" value="Genomic_DNA"/>
</dbReference>
<dbReference type="Gene3D" id="3.20.20.80">
    <property type="entry name" value="Glycosidases"/>
    <property type="match status" value="1"/>
</dbReference>
<proteinExistence type="inferred from homology"/>
<dbReference type="RefSeq" id="WP_340270599.1">
    <property type="nucleotide sequence ID" value="NZ_JBBEOG010000007.1"/>
</dbReference>
<feature type="transmembrane region" description="Helical" evidence="6">
    <location>
        <begin position="21"/>
        <end position="42"/>
    </location>
</feature>
<feature type="active site" description="Nucleophile" evidence="4">
    <location>
        <position position="334"/>
    </location>
</feature>
<organism evidence="8 9">
    <name type="scientific">Aquipuribacter nitratireducens</name>
    <dbReference type="NCBI Taxonomy" id="650104"/>
    <lineage>
        <taxon>Bacteria</taxon>
        <taxon>Bacillati</taxon>
        <taxon>Actinomycetota</taxon>
        <taxon>Actinomycetes</taxon>
        <taxon>Micrococcales</taxon>
        <taxon>Intrasporangiaceae</taxon>
        <taxon>Aquipuribacter</taxon>
    </lineage>
</organism>
<evidence type="ECO:0000256" key="6">
    <source>
        <dbReference type="SAM" id="Phobius"/>
    </source>
</evidence>
<feature type="compositionally biased region" description="Low complexity" evidence="5">
    <location>
        <begin position="53"/>
        <end position="80"/>
    </location>
</feature>
<dbReference type="InterPro" id="IPR000805">
    <property type="entry name" value="Glyco_hydro_26"/>
</dbReference>